<dbReference type="AlphaFoldDB" id="A0A1X6WXN1"/>
<accession>A0A1X6WXN1</accession>
<dbReference type="EMBL" id="FWFF01000001">
    <property type="protein sequence ID" value="SLM90434.1"/>
    <property type="molecule type" value="Genomic_DNA"/>
</dbReference>
<gene>
    <name evidence="2" type="ORF">FM105_01995</name>
</gene>
<keyword evidence="3" id="KW-1185">Reference proteome</keyword>
<sequence length="57" mass="6415">MRTAPRWTSDVLPHNFHVHDVQFQVLDVDGQGSERTHRTAGRRRTRITEDSAASSAG</sequence>
<protein>
    <submittedName>
        <fullName evidence="2">Uncharacterized protein</fullName>
    </submittedName>
</protein>
<evidence type="ECO:0000256" key="1">
    <source>
        <dbReference type="SAM" id="MobiDB-lite"/>
    </source>
</evidence>
<evidence type="ECO:0000313" key="2">
    <source>
        <dbReference type="EMBL" id="SLM90434.1"/>
    </source>
</evidence>
<dbReference type="RefSeq" id="WP_179207015.1">
    <property type="nucleotide sequence ID" value="NZ_FWFF01000001.1"/>
</dbReference>
<feature type="region of interest" description="Disordered" evidence="1">
    <location>
        <begin position="29"/>
        <end position="57"/>
    </location>
</feature>
<reference evidence="3" key="1">
    <citation type="submission" date="2017-02" db="EMBL/GenBank/DDBJ databases">
        <authorList>
            <person name="Dridi B."/>
        </authorList>
    </citation>
    <scope>NUCLEOTIDE SEQUENCE [LARGE SCALE GENOMIC DNA]</scope>
    <source>
        <strain evidence="3">B Co 03.10</strain>
    </source>
</reference>
<evidence type="ECO:0000313" key="3">
    <source>
        <dbReference type="Proteomes" id="UP000196581"/>
    </source>
</evidence>
<proteinExistence type="predicted"/>
<name>A0A1X6WXN1_9MICO</name>
<dbReference type="Proteomes" id="UP000196581">
    <property type="component" value="Unassembled WGS sequence"/>
</dbReference>
<organism evidence="2 3">
    <name type="scientific">Brevibacterium yomogidense</name>
    <dbReference type="NCBI Taxonomy" id="946573"/>
    <lineage>
        <taxon>Bacteria</taxon>
        <taxon>Bacillati</taxon>
        <taxon>Actinomycetota</taxon>
        <taxon>Actinomycetes</taxon>
        <taxon>Micrococcales</taxon>
        <taxon>Brevibacteriaceae</taxon>
        <taxon>Brevibacterium</taxon>
    </lineage>
</organism>